<dbReference type="Pfam" id="PF07690">
    <property type="entry name" value="MFS_1"/>
    <property type="match status" value="1"/>
</dbReference>
<feature type="transmembrane region" description="Helical" evidence="6">
    <location>
        <begin position="165"/>
        <end position="184"/>
    </location>
</feature>
<keyword evidence="2 6" id="KW-0812">Transmembrane</keyword>
<reference evidence="8 9" key="1">
    <citation type="submission" date="2020-03" db="EMBL/GenBank/DDBJ databases">
        <title>Draft Genome Sequence of Cudoniella acicularis.</title>
        <authorList>
            <person name="Buettner E."/>
            <person name="Kellner H."/>
        </authorList>
    </citation>
    <scope>NUCLEOTIDE SEQUENCE [LARGE SCALE GENOMIC DNA]</scope>
    <source>
        <strain evidence="8 9">DSM 108380</strain>
    </source>
</reference>
<dbReference type="AlphaFoldDB" id="A0A8H4REY1"/>
<evidence type="ECO:0000256" key="6">
    <source>
        <dbReference type="SAM" id="Phobius"/>
    </source>
</evidence>
<feature type="transmembrane region" description="Helical" evidence="6">
    <location>
        <begin position="345"/>
        <end position="365"/>
    </location>
</feature>
<dbReference type="GO" id="GO:0022857">
    <property type="term" value="F:transmembrane transporter activity"/>
    <property type="evidence" value="ECO:0007669"/>
    <property type="project" value="InterPro"/>
</dbReference>
<dbReference type="InterPro" id="IPR020846">
    <property type="entry name" value="MFS_dom"/>
</dbReference>
<name>A0A8H4REY1_9HELO</name>
<evidence type="ECO:0000256" key="3">
    <source>
        <dbReference type="ARBA" id="ARBA00022989"/>
    </source>
</evidence>
<evidence type="ECO:0000313" key="8">
    <source>
        <dbReference type="EMBL" id="KAF4627640.1"/>
    </source>
</evidence>
<dbReference type="GO" id="GO:0005886">
    <property type="term" value="C:plasma membrane"/>
    <property type="evidence" value="ECO:0007669"/>
    <property type="project" value="TreeGrafter"/>
</dbReference>
<protein>
    <recommendedName>
        <fullName evidence="7">Major facilitator superfamily (MFS) profile domain-containing protein</fullName>
    </recommendedName>
</protein>
<evidence type="ECO:0000313" key="9">
    <source>
        <dbReference type="Proteomes" id="UP000566819"/>
    </source>
</evidence>
<feature type="compositionally biased region" description="Basic and acidic residues" evidence="5">
    <location>
        <begin position="15"/>
        <end position="25"/>
    </location>
</feature>
<feature type="region of interest" description="Disordered" evidence="5">
    <location>
        <begin position="1"/>
        <end position="30"/>
    </location>
</feature>
<gene>
    <name evidence="8" type="ORF">G7Y89_g10514</name>
</gene>
<dbReference type="PROSITE" id="PS50850">
    <property type="entry name" value="MFS"/>
    <property type="match status" value="1"/>
</dbReference>
<comment type="subcellular location">
    <subcellularLocation>
        <location evidence="1">Membrane</location>
        <topology evidence="1">Multi-pass membrane protein</topology>
    </subcellularLocation>
</comment>
<dbReference type="InterPro" id="IPR011701">
    <property type="entry name" value="MFS"/>
</dbReference>
<feature type="transmembrane region" description="Helical" evidence="6">
    <location>
        <begin position="505"/>
        <end position="527"/>
    </location>
</feature>
<dbReference type="PANTHER" id="PTHR23501">
    <property type="entry name" value="MAJOR FACILITATOR SUPERFAMILY"/>
    <property type="match status" value="1"/>
</dbReference>
<feature type="transmembrane region" description="Helical" evidence="6">
    <location>
        <begin position="308"/>
        <end position="333"/>
    </location>
</feature>
<accession>A0A8H4REY1</accession>
<dbReference type="Gene3D" id="1.20.1250.20">
    <property type="entry name" value="MFS general substrate transporter like domains"/>
    <property type="match status" value="1"/>
</dbReference>
<organism evidence="8 9">
    <name type="scientific">Cudoniella acicularis</name>
    <dbReference type="NCBI Taxonomy" id="354080"/>
    <lineage>
        <taxon>Eukaryota</taxon>
        <taxon>Fungi</taxon>
        <taxon>Dikarya</taxon>
        <taxon>Ascomycota</taxon>
        <taxon>Pezizomycotina</taxon>
        <taxon>Leotiomycetes</taxon>
        <taxon>Helotiales</taxon>
        <taxon>Tricladiaceae</taxon>
        <taxon>Cudoniella</taxon>
    </lineage>
</organism>
<feature type="domain" description="Major facilitator superfamily (MFS) profile" evidence="7">
    <location>
        <begin position="43"/>
        <end position="532"/>
    </location>
</feature>
<proteinExistence type="predicted"/>
<dbReference type="CDD" id="cd17502">
    <property type="entry name" value="MFS_Azr1_MDR_like"/>
    <property type="match status" value="1"/>
</dbReference>
<evidence type="ECO:0000256" key="5">
    <source>
        <dbReference type="SAM" id="MobiDB-lite"/>
    </source>
</evidence>
<feature type="transmembrane region" description="Helical" evidence="6">
    <location>
        <begin position="433"/>
        <end position="455"/>
    </location>
</feature>
<keyword evidence="4 6" id="KW-0472">Membrane</keyword>
<feature type="transmembrane region" description="Helical" evidence="6">
    <location>
        <begin position="371"/>
        <end position="393"/>
    </location>
</feature>
<dbReference type="FunFam" id="1.20.1720.10:FF:000012">
    <property type="entry name" value="MFS toxin efflux pump (AflT)"/>
    <property type="match status" value="1"/>
</dbReference>
<keyword evidence="9" id="KW-1185">Reference proteome</keyword>
<feature type="transmembrane region" description="Helical" evidence="6">
    <location>
        <begin position="269"/>
        <end position="288"/>
    </location>
</feature>
<sequence>MKPQKLQTSGGAAHNDGEKSPEKLPAHNQEPTQFPEGMPLALIIFSIWLALFLCALDRTIIATVIPHIANEFRVLDDVGWYASSYMLTNCALQLLYGRIYKFYSTKWVFVGCVGIFEVESAVCGSAPTSLAFIIGRSIAGMGTAGIFSGSQMTLLHSVPLNRRPIYMGLFGATFGIALVVAPLLGGVLTDRLSWRWCFYINLPIGAASIVIISFILKIPDAGKSKVRGLSLQQQLLRLDPLGTAFFLPSIVCLILALQWGGTTHPWKSARVMALLIIFVVGFIVFLGIQAWEKEDALVPLRIAMHRSIVAAAIFTFTTVGAMTVILFYLAIWFQAIKGITAIESGIRLIPFIISLSVASTLSGFVTSKIGYYVPSMIFASVATSVATGFMTTFNLETNHASWIGFQVLCGLGIGSSRQVAGLAVQVVLPRSDVAIGTAAIFFAQGLGGVGFVPAAQNVFISSLASGFIRIPGLDAQAVLNTGATDLQTSVAPQYLNALLVVYNHALTRTFVLATCVASLSVIGSLSIEWKNIKDMKRGSPEDAEEAVKSERKPEDGHS</sequence>
<feature type="region of interest" description="Disordered" evidence="5">
    <location>
        <begin position="536"/>
        <end position="558"/>
    </location>
</feature>
<keyword evidence="3 6" id="KW-1133">Transmembrane helix</keyword>
<evidence type="ECO:0000256" key="4">
    <source>
        <dbReference type="ARBA" id="ARBA00023136"/>
    </source>
</evidence>
<feature type="transmembrane region" description="Helical" evidence="6">
    <location>
        <begin position="238"/>
        <end position="257"/>
    </location>
</feature>
<feature type="transmembrane region" description="Helical" evidence="6">
    <location>
        <begin position="40"/>
        <end position="66"/>
    </location>
</feature>
<evidence type="ECO:0000256" key="1">
    <source>
        <dbReference type="ARBA" id="ARBA00004141"/>
    </source>
</evidence>
<evidence type="ECO:0000256" key="2">
    <source>
        <dbReference type="ARBA" id="ARBA00022692"/>
    </source>
</evidence>
<dbReference type="PANTHER" id="PTHR23501:SF201">
    <property type="entry name" value="MFS AFLATOXIN EFFLUX PUMP"/>
    <property type="match status" value="1"/>
</dbReference>
<dbReference type="InterPro" id="IPR036259">
    <property type="entry name" value="MFS_trans_sf"/>
</dbReference>
<dbReference type="EMBL" id="JAAMPI010000934">
    <property type="protein sequence ID" value="KAF4627640.1"/>
    <property type="molecule type" value="Genomic_DNA"/>
</dbReference>
<dbReference type="SUPFAM" id="SSF103473">
    <property type="entry name" value="MFS general substrate transporter"/>
    <property type="match status" value="1"/>
</dbReference>
<dbReference type="OrthoDB" id="10021397at2759"/>
<dbReference type="FunFam" id="1.20.1250.20:FF:000196">
    <property type="entry name" value="MFS toxin efflux pump (AflT)"/>
    <property type="match status" value="1"/>
</dbReference>
<feature type="compositionally biased region" description="Polar residues" evidence="5">
    <location>
        <begin position="1"/>
        <end position="10"/>
    </location>
</feature>
<evidence type="ECO:0000259" key="7">
    <source>
        <dbReference type="PROSITE" id="PS50850"/>
    </source>
</evidence>
<feature type="transmembrane region" description="Helical" evidence="6">
    <location>
        <begin position="196"/>
        <end position="218"/>
    </location>
</feature>
<comment type="caution">
    <text evidence="8">The sequence shown here is derived from an EMBL/GenBank/DDBJ whole genome shotgun (WGS) entry which is preliminary data.</text>
</comment>
<dbReference type="Proteomes" id="UP000566819">
    <property type="component" value="Unassembled WGS sequence"/>
</dbReference>